<feature type="compositionally biased region" description="Basic and acidic residues" evidence="3">
    <location>
        <begin position="242"/>
        <end position="260"/>
    </location>
</feature>
<dbReference type="SUPFAM" id="SSF54928">
    <property type="entry name" value="RNA-binding domain, RBD"/>
    <property type="match status" value="1"/>
</dbReference>
<dbReference type="RefSeq" id="XP_009820917.1">
    <property type="nucleotide sequence ID" value="XM_009822615.1"/>
</dbReference>
<dbReference type="PANTHER" id="PTHR10693">
    <property type="entry name" value="RAS GTPASE-ACTIVATING PROTEIN-BINDING PROTEIN"/>
    <property type="match status" value="1"/>
</dbReference>
<dbReference type="Pfam" id="PF02136">
    <property type="entry name" value="NTF2"/>
    <property type="match status" value="1"/>
</dbReference>
<dbReference type="CDD" id="cd00780">
    <property type="entry name" value="NTF2"/>
    <property type="match status" value="1"/>
</dbReference>
<dbReference type="VEuPathDB" id="FungiDB:H257_00089"/>
<evidence type="ECO:0008006" key="7">
    <source>
        <dbReference type="Google" id="ProtNLM"/>
    </source>
</evidence>
<dbReference type="STRING" id="112090.W4H9A2"/>
<dbReference type="InterPro" id="IPR035979">
    <property type="entry name" value="RBD_domain_sf"/>
</dbReference>
<feature type="region of interest" description="Disordered" evidence="3">
    <location>
        <begin position="440"/>
        <end position="512"/>
    </location>
</feature>
<dbReference type="PROSITE" id="PS50102">
    <property type="entry name" value="RRM"/>
    <property type="match status" value="1"/>
</dbReference>
<dbReference type="InterPro" id="IPR032710">
    <property type="entry name" value="NTF2-like_dom_sf"/>
</dbReference>
<evidence type="ECO:0000259" key="5">
    <source>
        <dbReference type="PROSITE" id="PS50177"/>
    </source>
</evidence>
<feature type="compositionally biased region" description="Low complexity" evidence="3">
    <location>
        <begin position="175"/>
        <end position="193"/>
    </location>
</feature>
<name>W4H9A2_APHAT</name>
<dbReference type="GO" id="GO:0005829">
    <property type="term" value="C:cytosol"/>
    <property type="evidence" value="ECO:0007669"/>
    <property type="project" value="TreeGrafter"/>
</dbReference>
<dbReference type="GO" id="GO:0003729">
    <property type="term" value="F:mRNA binding"/>
    <property type="evidence" value="ECO:0007669"/>
    <property type="project" value="TreeGrafter"/>
</dbReference>
<dbReference type="SUPFAM" id="SSF54427">
    <property type="entry name" value="NTF2-like"/>
    <property type="match status" value="1"/>
</dbReference>
<feature type="compositionally biased region" description="Gly residues" evidence="3">
    <location>
        <begin position="461"/>
        <end position="470"/>
    </location>
</feature>
<accession>W4H9A2</accession>
<dbReference type="PRINTS" id="PR01217">
    <property type="entry name" value="PRICHEXTENSN"/>
</dbReference>
<sequence>MTGPATAAVPHPTTVGNTFVKQYYSLLTGSPEKLHRFYKEESTFSHGLGSHPEESVSGQTAINSTILKKHYSGAVVHLDHGSIDCQGSQQGGVVVLVTGVITLQRSAPSHFVQSFFLAVQENGYFVLNDVLRILSIPSAKQQQSPTSPTKKAAPAPSPSKATQTQVKEAVKSPKHQPAPAAAVASPPLPASKAPHVDTAIPAHVLSPKHAPASPTKKPSTPKPSTPKPTAASATASPVVAVVRDEAKTSRPTSPKKEHSPKNNKPKPTAKPVKLDDEGEQAVTPADSGAPKSWASLFASKKVSAVAAVASTKVESPRKKQQTAGATPSWDDEPAATAGAVPPPPAPAASSSGKPARPVYFSLFIKQVPATTTANDLKDLFGSYGKIGSVNVLEGKGHAFVDFYDEESVKNVLAALADGVQFSVHDQVLHVAERIAKDKASFTSGGRGGGRGRGNSTDYPAGGRGGGGRGGPFNPRPKDAAGRPNGTAPVGGRDNKSGGRGGRGGRGYTPAAN</sequence>
<gene>
    <name evidence="6" type="ORF">H257_00089</name>
</gene>
<dbReference type="SMART" id="SM00360">
    <property type="entry name" value="RRM"/>
    <property type="match status" value="1"/>
</dbReference>
<keyword evidence="1 2" id="KW-0694">RNA-binding</keyword>
<evidence type="ECO:0000259" key="4">
    <source>
        <dbReference type="PROSITE" id="PS50102"/>
    </source>
</evidence>
<feature type="domain" description="NTF2" evidence="5">
    <location>
        <begin position="15"/>
        <end position="133"/>
    </location>
</feature>
<feature type="region of interest" description="Disordered" evidence="3">
    <location>
        <begin position="138"/>
        <end position="291"/>
    </location>
</feature>
<dbReference type="InterPro" id="IPR002075">
    <property type="entry name" value="NTF2_dom"/>
</dbReference>
<dbReference type="GO" id="GO:1990904">
    <property type="term" value="C:ribonucleoprotein complex"/>
    <property type="evidence" value="ECO:0007669"/>
    <property type="project" value="TreeGrafter"/>
</dbReference>
<evidence type="ECO:0000256" key="2">
    <source>
        <dbReference type="PROSITE-ProRule" id="PRU00176"/>
    </source>
</evidence>
<proteinExistence type="predicted"/>
<organism evidence="6">
    <name type="scientific">Aphanomyces astaci</name>
    <name type="common">Crayfish plague agent</name>
    <dbReference type="NCBI Taxonomy" id="112090"/>
    <lineage>
        <taxon>Eukaryota</taxon>
        <taxon>Sar</taxon>
        <taxon>Stramenopiles</taxon>
        <taxon>Oomycota</taxon>
        <taxon>Saprolegniomycetes</taxon>
        <taxon>Saprolegniales</taxon>
        <taxon>Verrucalvaceae</taxon>
        <taxon>Aphanomyces</taxon>
    </lineage>
</organism>
<dbReference type="InterPro" id="IPR012677">
    <property type="entry name" value="Nucleotide-bd_a/b_plait_sf"/>
</dbReference>
<dbReference type="Gene3D" id="3.10.450.50">
    <property type="match status" value="1"/>
</dbReference>
<feature type="compositionally biased region" description="Low complexity" evidence="3">
    <location>
        <begin position="144"/>
        <end position="162"/>
    </location>
</feature>
<dbReference type="AlphaFoldDB" id="W4H9A2"/>
<dbReference type="Gene3D" id="3.30.70.330">
    <property type="match status" value="1"/>
</dbReference>
<dbReference type="InterPro" id="IPR039539">
    <property type="entry name" value="Ras_GTPase_bind_prot"/>
</dbReference>
<dbReference type="PROSITE" id="PS50177">
    <property type="entry name" value="NTF2_DOMAIN"/>
    <property type="match status" value="1"/>
</dbReference>
<feature type="compositionally biased region" description="Low complexity" evidence="3">
    <location>
        <begin position="227"/>
        <end position="241"/>
    </location>
</feature>
<dbReference type="Pfam" id="PF00076">
    <property type="entry name" value="RRM_1"/>
    <property type="match status" value="1"/>
</dbReference>
<feature type="domain" description="RRM" evidence="4">
    <location>
        <begin position="360"/>
        <end position="430"/>
    </location>
</feature>
<dbReference type="GeneID" id="20802085"/>
<evidence type="ECO:0000313" key="6">
    <source>
        <dbReference type="EMBL" id="ETV88517.1"/>
    </source>
</evidence>
<dbReference type="InterPro" id="IPR000504">
    <property type="entry name" value="RRM_dom"/>
</dbReference>
<dbReference type="PANTHER" id="PTHR10693:SF20">
    <property type="entry name" value="AT27578P"/>
    <property type="match status" value="1"/>
</dbReference>
<dbReference type="OrthoDB" id="339151at2759"/>
<dbReference type="EMBL" id="KI913114">
    <property type="protein sequence ID" value="ETV88517.1"/>
    <property type="molecule type" value="Genomic_DNA"/>
</dbReference>
<reference evidence="6" key="1">
    <citation type="submission" date="2013-12" db="EMBL/GenBank/DDBJ databases">
        <title>The Genome Sequence of Aphanomyces astaci APO3.</title>
        <authorList>
            <consortium name="The Broad Institute Genomics Platform"/>
            <person name="Russ C."/>
            <person name="Tyler B."/>
            <person name="van West P."/>
            <person name="Dieguez-Uribeondo J."/>
            <person name="Young S.K."/>
            <person name="Zeng Q."/>
            <person name="Gargeya S."/>
            <person name="Fitzgerald M."/>
            <person name="Abouelleil A."/>
            <person name="Alvarado L."/>
            <person name="Chapman S.B."/>
            <person name="Gainer-Dewar J."/>
            <person name="Goldberg J."/>
            <person name="Griggs A."/>
            <person name="Gujja S."/>
            <person name="Hansen M."/>
            <person name="Howarth C."/>
            <person name="Imamovic A."/>
            <person name="Ireland A."/>
            <person name="Larimer J."/>
            <person name="McCowan C."/>
            <person name="Murphy C."/>
            <person name="Pearson M."/>
            <person name="Poon T.W."/>
            <person name="Priest M."/>
            <person name="Roberts A."/>
            <person name="Saif S."/>
            <person name="Shea T."/>
            <person name="Sykes S."/>
            <person name="Wortman J."/>
            <person name="Nusbaum C."/>
            <person name="Birren B."/>
        </authorList>
    </citation>
    <scope>NUCLEOTIDE SEQUENCE [LARGE SCALE GENOMIC DNA]</scope>
    <source>
        <strain evidence="6">APO3</strain>
    </source>
</reference>
<evidence type="ECO:0000256" key="1">
    <source>
        <dbReference type="ARBA" id="ARBA00022884"/>
    </source>
</evidence>
<feature type="compositionally biased region" description="Gly residues" evidence="3">
    <location>
        <begin position="497"/>
        <end position="506"/>
    </location>
</feature>
<dbReference type="InterPro" id="IPR018222">
    <property type="entry name" value="Nuclear_transport_factor_2_euk"/>
</dbReference>
<feature type="region of interest" description="Disordered" evidence="3">
    <location>
        <begin position="309"/>
        <end position="352"/>
    </location>
</feature>
<protein>
    <recommendedName>
        <fullName evidence="7">NTF2 domain-containing protein</fullName>
    </recommendedName>
</protein>
<evidence type="ECO:0000256" key="3">
    <source>
        <dbReference type="SAM" id="MobiDB-lite"/>
    </source>
</evidence>
<dbReference type="CDD" id="cd00590">
    <property type="entry name" value="RRM_SF"/>
    <property type="match status" value="1"/>
</dbReference>